<evidence type="ECO:0000256" key="3">
    <source>
        <dbReference type="ARBA" id="ARBA00022448"/>
    </source>
</evidence>
<comment type="similarity">
    <text evidence="2">Belongs to the major facilitator superfamily.</text>
</comment>
<dbReference type="SUPFAM" id="SSF103473">
    <property type="entry name" value="MFS general substrate transporter"/>
    <property type="match status" value="1"/>
</dbReference>
<name>A0ABT8Y427_9SPHN</name>
<evidence type="ECO:0000256" key="5">
    <source>
        <dbReference type="ARBA" id="ARBA00022692"/>
    </source>
</evidence>
<feature type="transmembrane region" description="Helical" evidence="8">
    <location>
        <begin position="108"/>
        <end position="128"/>
    </location>
</feature>
<evidence type="ECO:0000259" key="9">
    <source>
        <dbReference type="PROSITE" id="PS50850"/>
    </source>
</evidence>
<sequence length="409" mass="42821">MHSGITRGSPAYRRLSWAMLLAGLATFSLLYSVQPLLPVFSAEYGVSAEAASLAVSLATAPMALLLIPAGILSDRIGRRPLMIGSLVAAAMLTILSAIMPGWETFLAMRFLTGVALAGIPAVAMTYLAEEVDAGSVGSAMGLYIAGSAIGGMSGRFGIALLTDWMGWRTAEAALGATSLIMAAAFWRTAPVSRLFVPRRDDLGAIGRSLKRLAGDAALPYLYAVAFLLMGALVTIYNYIGFRLTAPPFALGQSAVGAIFLLYLLGSASSTWFGGFAGRIGRRKVQWVPIALLLAGVLLTAPDRLELIILGLALITIGFFGGHSIASSWVGRRAMQDRALASACYLLFYYLGSSILGSVGGVAWTRGGWHGIVLFVGALAILSILAALRLVAVKPLPFPESGPTPELPPG</sequence>
<reference evidence="10" key="1">
    <citation type="submission" date="2023-07" db="EMBL/GenBank/DDBJ databases">
        <authorList>
            <person name="Kim M."/>
        </authorList>
    </citation>
    <scope>NUCLEOTIDE SEQUENCE</scope>
    <source>
        <strain evidence="10">BIUV-7</strain>
    </source>
</reference>
<keyword evidence="7 8" id="KW-0472">Membrane</keyword>
<evidence type="ECO:0000313" key="11">
    <source>
        <dbReference type="Proteomes" id="UP001169764"/>
    </source>
</evidence>
<dbReference type="InterPro" id="IPR011701">
    <property type="entry name" value="MFS"/>
</dbReference>
<feature type="transmembrane region" description="Helical" evidence="8">
    <location>
        <begin position="12"/>
        <end position="31"/>
    </location>
</feature>
<evidence type="ECO:0000256" key="1">
    <source>
        <dbReference type="ARBA" id="ARBA00004651"/>
    </source>
</evidence>
<dbReference type="CDD" id="cd17324">
    <property type="entry name" value="MFS_NepI_like"/>
    <property type="match status" value="1"/>
</dbReference>
<evidence type="ECO:0000313" key="10">
    <source>
        <dbReference type="EMBL" id="MDO6413071.1"/>
    </source>
</evidence>
<organism evidence="10 11">
    <name type="scientific">Sphingomonas natans</name>
    <dbReference type="NCBI Taxonomy" id="3063330"/>
    <lineage>
        <taxon>Bacteria</taxon>
        <taxon>Pseudomonadati</taxon>
        <taxon>Pseudomonadota</taxon>
        <taxon>Alphaproteobacteria</taxon>
        <taxon>Sphingomonadales</taxon>
        <taxon>Sphingomonadaceae</taxon>
        <taxon>Sphingomonas</taxon>
    </lineage>
</organism>
<evidence type="ECO:0000256" key="6">
    <source>
        <dbReference type="ARBA" id="ARBA00022989"/>
    </source>
</evidence>
<feature type="transmembrane region" description="Helical" evidence="8">
    <location>
        <begin position="368"/>
        <end position="390"/>
    </location>
</feature>
<protein>
    <submittedName>
        <fullName evidence="10">MFS transporter</fullName>
    </submittedName>
</protein>
<keyword evidence="4" id="KW-1003">Cell membrane</keyword>
<feature type="transmembrane region" description="Helical" evidence="8">
    <location>
        <begin position="217"/>
        <end position="239"/>
    </location>
</feature>
<dbReference type="PANTHER" id="PTHR43271">
    <property type="entry name" value="BLL2771 PROTEIN"/>
    <property type="match status" value="1"/>
</dbReference>
<dbReference type="Pfam" id="PF07690">
    <property type="entry name" value="MFS_1"/>
    <property type="match status" value="1"/>
</dbReference>
<proteinExistence type="inferred from homology"/>
<feature type="transmembrane region" description="Helical" evidence="8">
    <location>
        <begin position="140"/>
        <end position="161"/>
    </location>
</feature>
<dbReference type="PROSITE" id="PS00216">
    <property type="entry name" value="SUGAR_TRANSPORT_1"/>
    <property type="match status" value="1"/>
</dbReference>
<dbReference type="InterPro" id="IPR036259">
    <property type="entry name" value="MFS_trans_sf"/>
</dbReference>
<dbReference type="PANTHER" id="PTHR43271:SF1">
    <property type="entry name" value="INNER MEMBRANE TRANSPORT PROTEIN YNFM"/>
    <property type="match status" value="1"/>
</dbReference>
<keyword evidence="6 8" id="KW-1133">Transmembrane helix</keyword>
<feature type="transmembrane region" description="Helical" evidence="8">
    <location>
        <begin position="306"/>
        <end position="330"/>
    </location>
</feature>
<comment type="caution">
    <text evidence="10">The sequence shown here is derived from an EMBL/GenBank/DDBJ whole genome shotgun (WGS) entry which is preliminary data.</text>
</comment>
<evidence type="ECO:0000256" key="7">
    <source>
        <dbReference type="ARBA" id="ARBA00023136"/>
    </source>
</evidence>
<dbReference type="EMBL" id="JAUOTP010000001">
    <property type="protein sequence ID" value="MDO6413071.1"/>
    <property type="molecule type" value="Genomic_DNA"/>
</dbReference>
<feature type="transmembrane region" description="Helical" evidence="8">
    <location>
        <begin position="342"/>
        <end position="362"/>
    </location>
</feature>
<keyword evidence="5 8" id="KW-0812">Transmembrane</keyword>
<keyword evidence="11" id="KW-1185">Reference proteome</keyword>
<feature type="domain" description="Major facilitator superfamily (MFS) profile" evidence="9">
    <location>
        <begin position="11"/>
        <end position="394"/>
    </location>
</feature>
<feature type="transmembrane region" description="Helical" evidence="8">
    <location>
        <begin position="284"/>
        <end position="300"/>
    </location>
</feature>
<dbReference type="RefSeq" id="WP_303539393.1">
    <property type="nucleotide sequence ID" value="NZ_JAUOTP010000001.1"/>
</dbReference>
<gene>
    <name evidence="10" type="ORF">Q4F19_01625</name>
</gene>
<comment type="subcellular location">
    <subcellularLocation>
        <location evidence="1">Cell membrane</location>
        <topology evidence="1">Multi-pass membrane protein</topology>
    </subcellularLocation>
</comment>
<dbReference type="InterPro" id="IPR020846">
    <property type="entry name" value="MFS_dom"/>
</dbReference>
<keyword evidence="3" id="KW-0813">Transport</keyword>
<evidence type="ECO:0000256" key="2">
    <source>
        <dbReference type="ARBA" id="ARBA00008335"/>
    </source>
</evidence>
<dbReference type="InterPro" id="IPR005829">
    <property type="entry name" value="Sugar_transporter_CS"/>
</dbReference>
<dbReference type="PROSITE" id="PS50850">
    <property type="entry name" value="MFS"/>
    <property type="match status" value="1"/>
</dbReference>
<feature type="transmembrane region" description="Helical" evidence="8">
    <location>
        <begin position="51"/>
        <end position="69"/>
    </location>
</feature>
<dbReference type="Gene3D" id="1.20.1250.20">
    <property type="entry name" value="MFS general substrate transporter like domains"/>
    <property type="match status" value="1"/>
</dbReference>
<accession>A0ABT8Y427</accession>
<feature type="transmembrane region" description="Helical" evidence="8">
    <location>
        <begin position="81"/>
        <end position="102"/>
    </location>
</feature>
<evidence type="ECO:0000256" key="8">
    <source>
        <dbReference type="SAM" id="Phobius"/>
    </source>
</evidence>
<evidence type="ECO:0000256" key="4">
    <source>
        <dbReference type="ARBA" id="ARBA00022475"/>
    </source>
</evidence>
<dbReference type="Proteomes" id="UP001169764">
    <property type="component" value="Unassembled WGS sequence"/>
</dbReference>